<proteinExistence type="predicted"/>
<dbReference type="Proteomes" id="UP000824469">
    <property type="component" value="Unassembled WGS sequence"/>
</dbReference>
<keyword evidence="2 5" id="KW-0812">Transmembrane</keyword>
<evidence type="ECO:0000256" key="2">
    <source>
        <dbReference type="ARBA" id="ARBA00022692"/>
    </source>
</evidence>
<evidence type="ECO:0000256" key="5">
    <source>
        <dbReference type="SAM" id="Phobius"/>
    </source>
</evidence>
<evidence type="ECO:0000259" key="6">
    <source>
        <dbReference type="Pfam" id="PF03151"/>
    </source>
</evidence>
<feature type="transmembrane region" description="Helical" evidence="5">
    <location>
        <begin position="352"/>
        <end position="373"/>
    </location>
</feature>
<comment type="caution">
    <text evidence="7">The sequence shown here is derived from an EMBL/GenBank/DDBJ whole genome shotgun (WGS) entry which is preliminary data.</text>
</comment>
<feature type="transmembrane region" description="Helical" evidence="5">
    <location>
        <begin position="462"/>
        <end position="480"/>
    </location>
</feature>
<reference evidence="7 8" key="1">
    <citation type="journal article" date="2021" name="Nat. Plants">
        <title>The Taxus genome provides insights into paclitaxel biosynthesis.</title>
        <authorList>
            <person name="Xiong X."/>
            <person name="Gou J."/>
            <person name="Liao Q."/>
            <person name="Li Y."/>
            <person name="Zhou Q."/>
            <person name="Bi G."/>
            <person name="Li C."/>
            <person name="Du R."/>
            <person name="Wang X."/>
            <person name="Sun T."/>
            <person name="Guo L."/>
            <person name="Liang H."/>
            <person name="Lu P."/>
            <person name="Wu Y."/>
            <person name="Zhang Z."/>
            <person name="Ro D.K."/>
            <person name="Shang Y."/>
            <person name="Huang S."/>
            <person name="Yan J."/>
        </authorList>
    </citation>
    <scope>NUCLEOTIDE SEQUENCE [LARGE SCALE GENOMIC DNA]</scope>
    <source>
        <strain evidence="7">Ta-2019</strain>
    </source>
</reference>
<keyword evidence="4 5" id="KW-0472">Membrane</keyword>
<protein>
    <recommendedName>
        <fullName evidence="6">Sugar phosphate transporter domain-containing protein</fullName>
    </recommendedName>
</protein>
<gene>
    <name evidence="7" type="ORF">KI387_019045</name>
</gene>
<dbReference type="AlphaFoldDB" id="A0AA38G5Z1"/>
<dbReference type="InterPro" id="IPR004853">
    <property type="entry name" value="Sugar_P_trans_dom"/>
</dbReference>
<name>A0AA38G5Z1_TAXCH</name>
<evidence type="ECO:0000256" key="4">
    <source>
        <dbReference type="ARBA" id="ARBA00023136"/>
    </source>
</evidence>
<evidence type="ECO:0000313" key="8">
    <source>
        <dbReference type="Proteomes" id="UP000824469"/>
    </source>
</evidence>
<dbReference type="Pfam" id="PF03151">
    <property type="entry name" value="TPT"/>
    <property type="match status" value="1"/>
</dbReference>
<evidence type="ECO:0000256" key="1">
    <source>
        <dbReference type="ARBA" id="ARBA00004141"/>
    </source>
</evidence>
<dbReference type="InterPro" id="IPR050186">
    <property type="entry name" value="TPT_transporter"/>
</dbReference>
<feature type="domain" description="Sugar phosphate transporter" evidence="6">
    <location>
        <begin position="321"/>
        <end position="569"/>
    </location>
</feature>
<feature type="transmembrane region" description="Helical" evidence="5">
    <location>
        <begin position="319"/>
        <end position="340"/>
    </location>
</feature>
<dbReference type="GO" id="GO:0016020">
    <property type="term" value="C:membrane"/>
    <property type="evidence" value="ECO:0007669"/>
    <property type="project" value="UniProtKB-SubCell"/>
</dbReference>
<dbReference type="EMBL" id="JAHRHJ020000004">
    <property type="protein sequence ID" value="KAH9317276.1"/>
    <property type="molecule type" value="Genomic_DNA"/>
</dbReference>
<feature type="non-terminal residue" evidence="7">
    <location>
        <position position="569"/>
    </location>
</feature>
<feature type="transmembrane region" description="Helical" evidence="5">
    <location>
        <begin position="439"/>
        <end position="456"/>
    </location>
</feature>
<feature type="transmembrane region" description="Helical" evidence="5">
    <location>
        <begin position="385"/>
        <end position="407"/>
    </location>
</feature>
<accession>A0AA38G5Z1</accession>
<evidence type="ECO:0000313" key="7">
    <source>
        <dbReference type="EMBL" id="KAH9317276.1"/>
    </source>
</evidence>
<comment type="subcellular location">
    <subcellularLocation>
        <location evidence="1">Membrane</location>
        <topology evidence="1">Multi-pass membrane protein</topology>
    </subcellularLocation>
</comment>
<sequence length="569" mass="63218">MILTLPSALNIIDLARNLISMSKINVGVYVSFSKNGLKMVSGAMVLARGLHTRSPLRLDAGAVIGDCNNVVFPKANGEHEKANMLVVEKTMLCNPVESKTLGLHNFVDSDCGGDLDCHGSTSAYVLILFGGGVSWIRKRQLLLRYPSQRLSTWQQFMQARKQFGFKGFGECGGTTLCRVAYWKIGAQESYRVVHSSHDNAMYAFYKAVPYTCFTVIALRASLDAMESQTQDKAALDDFSKIVINAESNEMMNNFPNGALSQAPRIYSPSSNARRVLSGRSLTMIRSMVNDNTDLEDGAVEKDNEKTPREHSFTKLRNQALLSGIAYCLSSCGMILVNKAVLSSYKFDAGISLMFYQNLVGVIIVIALSFFGIITTEPLTWKLIKVWYPVNVIFVGMLITSIFSLKYINVAMVTILKNVTNIITAVGEVYLFEKKHNNKVWTALFLMIISAICGGITDLSFHAVGYAWQILNCLLTASYSLTLRRLMDVAKKVTKSGNLNEFSMVLLNNSLSLPLGLMLMLVFNEWQYLYDAPLVRQPMFIFVATFSGFLGLAISFTSMWFLHQTGPTTY</sequence>
<feature type="transmembrane region" description="Helical" evidence="5">
    <location>
        <begin position="538"/>
        <end position="561"/>
    </location>
</feature>
<evidence type="ECO:0000256" key="3">
    <source>
        <dbReference type="ARBA" id="ARBA00022989"/>
    </source>
</evidence>
<organism evidence="7 8">
    <name type="scientific">Taxus chinensis</name>
    <name type="common">Chinese yew</name>
    <name type="synonym">Taxus wallichiana var. chinensis</name>
    <dbReference type="NCBI Taxonomy" id="29808"/>
    <lineage>
        <taxon>Eukaryota</taxon>
        <taxon>Viridiplantae</taxon>
        <taxon>Streptophyta</taxon>
        <taxon>Embryophyta</taxon>
        <taxon>Tracheophyta</taxon>
        <taxon>Spermatophyta</taxon>
        <taxon>Pinopsida</taxon>
        <taxon>Pinidae</taxon>
        <taxon>Conifers II</taxon>
        <taxon>Cupressales</taxon>
        <taxon>Taxaceae</taxon>
        <taxon>Taxus</taxon>
    </lineage>
</organism>
<feature type="transmembrane region" description="Helical" evidence="5">
    <location>
        <begin position="501"/>
        <end position="522"/>
    </location>
</feature>
<keyword evidence="8" id="KW-1185">Reference proteome</keyword>
<dbReference type="PANTHER" id="PTHR11132">
    <property type="entry name" value="SOLUTE CARRIER FAMILY 35"/>
    <property type="match status" value="1"/>
</dbReference>
<keyword evidence="3 5" id="KW-1133">Transmembrane helix</keyword>